<dbReference type="EMBL" id="BAABBB010000009">
    <property type="protein sequence ID" value="GAA3532598.1"/>
    <property type="molecule type" value="Genomic_DNA"/>
</dbReference>
<dbReference type="RefSeq" id="WP_257440821.1">
    <property type="nucleotide sequence ID" value="NZ_BAABBB010000009.1"/>
</dbReference>
<dbReference type="Proteomes" id="UP001500301">
    <property type="component" value="Unassembled WGS sequence"/>
</dbReference>
<evidence type="ECO:0000313" key="13">
    <source>
        <dbReference type="Proteomes" id="UP001500301"/>
    </source>
</evidence>
<keyword evidence="6" id="KW-0479">Metal-binding</keyword>
<keyword evidence="13" id="KW-1185">Reference proteome</keyword>
<sequence>MNVHRRAFEVMGTVVSLALRGRYAEGPEAEAAWAEVTASLRHVDAVFSTYRPDSVVNRWGRGELALVDAPPELAEVLTLADVAREASDGAFDIEAVRSPYGGGPDPSGVVKGWAVQRAAAALDRLTATDYCLAAGGDLVCRTRVPGAPAWRIGIEDPADPRRLIAVLPVADGAVATSGSAHRGAHIRDPRTGTAPDGLRQVTVVAPDLVAADVEATTAFVLGERGVPWLLARGRTGVVVGSDGSVATYGDGPVRSRWSSSAPSSSPSSSRSSSLGPASREPASPLSSSRP</sequence>
<feature type="compositionally biased region" description="Low complexity" evidence="11">
    <location>
        <begin position="252"/>
        <end position="279"/>
    </location>
</feature>
<dbReference type="GO" id="GO:0016740">
    <property type="term" value="F:transferase activity"/>
    <property type="evidence" value="ECO:0007669"/>
    <property type="project" value="UniProtKB-KW"/>
</dbReference>
<accession>A0ABP6VCM1</accession>
<feature type="region of interest" description="Disordered" evidence="11">
    <location>
        <begin position="242"/>
        <end position="290"/>
    </location>
</feature>
<proteinExistence type="predicted"/>
<gene>
    <name evidence="12" type="ORF">GCM10022263_21360</name>
</gene>
<evidence type="ECO:0000256" key="4">
    <source>
        <dbReference type="ARBA" id="ARBA00022630"/>
    </source>
</evidence>
<keyword evidence="7" id="KW-0274">FAD</keyword>
<evidence type="ECO:0000256" key="8">
    <source>
        <dbReference type="ARBA" id="ARBA00022842"/>
    </source>
</evidence>
<evidence type="ECO:0000313" key="12">
    <source>
        <dbReference type="EMBL" id="GAA3532598.1"/>
    </source>
</evidence>
<keyword evidence="8" id="KW-0460">Magnesium</keyword>
<dbReference type="EC" id="2.7.1.180" evidence="2"/>
<evidence type="ECO:0000256" key="2">
    <source>
        <dbReference type="ARBA" id="ARBA00011955"/>
    </source>
</evidence>
<keyword evidence="4" id="KW-0285">Flavoprotein</keyword>
<reference evidence="13" key="1">
    <citation type="journal article" date="2019" name="Int. J. Syst. Evol. Microbiol.">
        <title>The Global Catalogue of Microorganisms (GCM) 10K type strain sequencing project: providing services to taxonomists for standard genome sequencing and annotation.</title>
        <authorList>
            <consortium name="The Broad Institute Genomics Platform"/>
            <consortium name="The Broad Institute Genome Sequencing Center for Infectious Disease"/>
            <person name="Wu L."/>
            <person name="Ma J."/>
        </authorList>
    </citation>
    <scope>NUCLEOTIDE SEQUENCE [LARGE SCALE GENOMIC DNA]</scope>
    <source>
        <strain evidence="13">JCM 17460</strain>
    </source>
</reference>
<protein>
    <recommendedName>
        <fullName evidence="3">FAD:protein FMN transferase</fullName>
        <ecNumber evidence="2">2.7.1.180</ecNumber>
    </recommendedName>
    <alternativeName>
        <fullName evidence="9">Flavin transferase</fullName>
    </alternativeName>
</protein>
<dbReference type="Pfam" id="PF02424">
    <property type="entry name" value="ApbE"/>
    <property type="match status" value="2"/>
</dbReference>
<evidence type="ECO:0000256" key="7">
    <source>
        <dbReference type="ARBA" id="ARBA00022827"/>
    </source>
</evidence>
<evidence type="ECO:0000256" key="6">
    <source>
        <dbReference type="ARBA" id="ARBA00022723"/>
    </source>
</evidence>
<evidence type="ECO:0000256" key="11">
    <source>
        <dbReference type="SAM" id="MobiDB-lite"/>
    </source>
</evidence>
<evidence type="ECO:0000256" key="5">
    <source>
        <dbReference type="ARBA" id="ARBA00022679"/>
    </source>
</evidence>
<dbReference type="InterPro" id="IPR024932">
    <property type="entry name" value="ApbE"/>
</dbReference>
<dbReference type="Gene3D" id="3.10.520.10">
    <property type="entry name" value="ApbE-like domains"/>
    <property type="match status" value="2"/>
</dbReference>
<dbReference type="InterPro" id="IPR003374">
    <property type="entry name" value="ApbE-like_sf"/>
</dbReference>
<evidence type="ECO:0000256" key="3">
    <source>
        <dbReference type="ARBA" id="ARBA00016337"/>
    </source>
</evidence>
<keyword evidence="5 12" id="KW-0808">Transferase</keyword>
<comment type="caution">
    <text evidence="12">The sequence shown here is derived from an EMBL/GenBank/DDBJ whole genome shotgun (WGS) entry which is preliminary data.</text>
</comment>
<evidence type="ECO:0000256" key="10">
    <source>
        <dbReference type="ARBA" id="ARBA00048540"/>
    </source>
</evidence>
<dbReference type="PANTHER" id="PTHR30040">
    <property type="entry name" value="THIAMINE BIOSYNTHESIS LIPOPROTEIN APBE"/>
    <property type="match status" value="1"/>
</dbReference>
<evidence type="ECO:0000256" key="1">
    <source>
        <dbReference type="ARBA" id="ARBA00001946"/>
    </source>
</evidence>
<dbReference type="SUPFAM" id="SSF143631">
    <property type="entry name" value="ApbE-like"/>
    <property type="match status" value="1"/>
</dbReference>
<comment type="cofactor">
    <cofactor evidence="1">
        <name>Mg(2+)</name>
        <dbReference type="ChEBI" id="CHEBI:18420"/>
    </cofactor>
</comment>
<name>A0ABP6VCM1_9ACTN</name>
<evidence type="ECO:0000256" key="9">
    <source>
        <dbReference type="ARBA" id="ARBA00031306"/>
    </source>
</evidence>
<comment type="catalytic activity">
    <reaction evidence="10">
        <text>L-threonyl-[protein] + FAD = FMN-L-threonyl-[protein] + AMP + H(+)</text>
        <dbReference type="Rhea" id="RHEA:36847"/>
        <dbReference type="Rhea" id="RHEA-COMP:11060"/>
        <dbReference type="Rhea" id="RHEA-COMP:11061"/>
        <dbReference type="ChEBI" id="CHEBI:15378"/>
        <dbReference type="ChEBI" id="CHEBI:30013"/>
        <dbReference type="ChEBI" id="CHEBI:57692"/>
        <dbReference type="ChEBI" id="CHEBI:74257"/>
        <dbReference type="ChEBI" id="CHEBI:456215"/>
        <dbReference type="EC" id="2.7.1.180"/>
    </reaction>
</comment>
<organism evidence="12 13">
    <name type="scientific">Nocardioides daeguensis</name>
    <dbReference type="NCBI Taxonomy" id="908359"/>
    <lineage>
        <taxon>Bacteria</taxon>
        <taxon>Bacillati</taxon>
        <taxon>Actinomycetota</taxon>
        <taxon>Actinomycetes</taxon>
        <taxon>Propionibacteriales</taxon>
        <taxon>Nocardioidaceae</taxon>
        <taxon>Nocardioides</taxon>
    </lineage>
</organism>
<dbReference type="PANTHER" id="PTHR30040:SF2">
    <property type="entry name" value="FAD:PROTEIN FMN TRANSFERASE"/>
    <property type="match status" value="1"/>
</dbReference>